<dbReference type="AlphaFoldDB" id="A0A645GTZ1"/>
<name>A0A645GTZ1_9ZZZZ</name>
<gene>
    <name evidence="1" type="ORF">SDC9_177243</name>
</gene>
<evidence type="ECO:0000313" key="1">
    <source>
        <dbReference type="EMBL" id="MPN29790.1"/>
    </source>
</evidence>
<sequence>MNIALVLTLRAILGSGTVTLAGEVRLNAGDVIGLFYVADGLTVPLDLGGGSGIVWSVYRLT</sequence>
<accession>A0A645GTZ1</accession>
<organism evidence="1">
    <name type="scientific">bioreactor metagenome</name>
    <dbReference type="NCBI Taxonomy" id="1076179"/>
    <lineage>
        <taxon>unclassified sequences</taxon>
        <taxon>metagenomes</taxon>
        <taxon>ecological metagenomes</taxon>
    </lineage>
</organism>
<dbReference type="EMBL" id="VSSQ01080643">
    <property type="protein sequence ID" value="MPN29790.1"/>
    <property type="molecule type" value="Genomic_DNA"/>
</dbReference>
<comment type="caution">
    <text evidence="1">The sequence shown here is derived from an EMBL/GenBank/DDBJ whole genome shotgun (WGS) entry which is preliminary data.</text>
</comment>
<proteinExistence type="predicted"/>
<protein>
    <submittedName>
        <fullName evidence="1">Uncharacterized protein</fullName>
    </submittedName>
</protein>
<reference evidence="1" key="1">
    <citation type="submission" date="2019-08" db="EMBL/GenBank/DDBJ databases">
        <authorList>
            <person name="Kucharzyk K."/>
            <person name="Murdoch R.W."/>
            <person name="Higgins S."/>
            <person name="Loffler F."/>
        </authorList>
    </citation>
    <scope>NUCLEOTIDE SEQUENCE</scope>
</reference>